<sequence>MGCISSVKILYALSIFRSVLSDNKTCPEEYPFPGCPRPGIDPIEAIQCCWSYDVGYSCCVPSHSEVGSAILLIVFAVTALTVTVISVMFVCFVCQQFYNLLYNARVAEQEERVSLIDSGIYA</sequence>
<proteinExistence type="predicted"/>
<protein>
    <submittedName>
        <fullName evidence="4">Uncharacterized protein LOC102808018</fullName>
    </submittedName>
</protein>
<keyword evidence="2" id="KW-0732">Signal</keyword>
<evidence type="ECO:0000256" key="2">
    <source>
        <dbReference type="SAM" id="SignalP"/>
    </source>
</evidence>
<name>A0ABM0MET2_SACKO</name>
<evidence type="ECO:0000256" key="1">
    <source>
        <dbReference type="SAM" id="Phobius"/>
    </source>
</evidence>
<keyword evidence="1" id="KW-0812">Transmembrane</keyword>
<feature type="chain" id="PRO_5046220390" evidence="2">
    <location>
        <begin position="22"/>
        <end position="122"/>
    </location>
</feature>
<accession>A0ABM0MET2</accession>
<gene>
    <name evidence="4" type="primary">LOC102808018</name>
</gene>
<dbReference type="GeneID" id="102808018"/>
<keyword evidence="1" id="KW-0472">Membrane</keyword>
<evidence type="ECO:0000313" key="4">
    <source>
        <dbReference type="RefSeq" id="XP_006818523.1"/>
    </source>
</evidence>
<evidence type="ECO:0000313" key="3">
    <source>
        <dbReference type="Proteomes" id="UP000694865"/>
    </source>
</evidence>
<keyword evidence="3" id="KW-1185">Reference proteome</keyword>
<keyword evidence="1" id="KW-1133">Transmembrane helix</keyword>
<feature type="signal peptide" evidence="2">
    <location>
        <begin position="1"/>
        <end position="21"/>
    </location>
</feature>
<feature type="transmembrane region" description="Helical" evidence="1">
    <location>
        <begin position="70"/>
        <end position="94"/>
    </location>
</feature>
<reference evidence="4" key="1">
    <citation type="submission" date="2025-08" db="UniProtKB">
        <authorList>
            <consortium name="RefSeq"/>
        </authorList>
    </citation>
    <scope>IDENTIFICATION</scope>
    <source>
        <tissue evidence="4">Testes</tissue>
    </source>
</reference>
<dbReference type="Proteomes" id="UP000694865">
    <property type="component" value="Unplaced"/>
</dbReference>
<organism evidence="3 4">
    <name type="scientific">Saccoglossus kowalevskii</name>
    <name type="common">Acorn worm</name>
    <dbReference type="NCBI Taxonomy" id="10224"/>
    <lineage>
        <taxon>Eukaryota</taxon>
        <taxon>Metazoa</taxon>
        <taxon>Hemichordata</taxon>
        <taxon>Enteropneusta</taxon>
        <taxon>Harrimaniidae</taxon>
        <taxon>Saccoglossus</taxon>
    </lineage>
</organism>
<dbReference type="RefSeq" id="XP_006818523.1">
    <property type="nucleotide sequence ID" value="XM_006818460.1"/>
</dbReference>